<dbReference type="InterPro" id="IPR004852">
    <property type="entry name" value="Di-haem_cyt_c_peroxidsae"/>
</dbReference>
<evidence type="ECO:0000256" key="2">
    <source>
        <dbReference type="ARBA" id="ARBA00004856"/>
    </source>
</evidence>
<evidence type="ECO:0000256" key="13">
    <source>
        <dbReference type="ARBA" id="ARBA00073576"/>
    </source>
</evidence>
<evidence type="ECO:0000256" key="7">
    <source>
        <dbReference type="ARBA" id="ARBA00022729"/>
    </source>
</evidence>
<comment type="function">
    <text evidence="12">Involved in methylamine metabolism. Essential for the maturation of the beta subunit of MADH, presumably via a step in the biosynthesis of tryptophan tryptophylquinone (TTQ), the cofactor of MADH.</text>
</comment>
<keyword evidence="5 16" id="KW-0349">Heme</keyword>
<evidence type="ECO:0000256" key="11">
    <source>
        <dbReference type="ARBA" id="ARBA00023004"/>
    </source>
</evidence>
<keyword evidence="8" id="KW-0574">Periplasm</keyword>
<evidence type="ECO:0000256" key="3">
    <source>
        <dbReference type="ARBA" id="ARBA00010996"/>
    </source>
</evidence>
<dbReference type="eggNOG" id="COG1999">
    <property type="taxonomic scope" value="Bacteria"/>
</dbReference>
<dbReference type="GO" id="GO:0004130">
    <property type="term" value="F:cytochrome-c peroxidase activity"/>
    <property type="evidence" value="ECO:0007669"/>
    <property type="project" value="TreeGrafter"/>
</dbReference>
<evidence type="ECO:0000256" key="14">
    <source>
        <dbReference type="PIRSR" id="PIRSR603782-1"/>
    </source>
</evidence>
<feature type="binding site" evidence="14">
    <location>
        <position position="93"/>
    </location>
    <ligand>
        <name>Cu cation</name>
        <dbReference type="ChEBI" id="CHEBI:23378"/>
    </ligand>
</feature>
<keyword evidence="14" id="KW-0186">Copper</keyword>
<evidence type="ECO:0000256" key="8">
    <source>
        <dbReference type="ARBA" id="ARBA00022764"/>
    </source>
</evidence>
<comment type="pathway">
    <text evidence="2">One-carbon metabolism; methylamine degradation.</text>
</comment>
<proteinExistence type="inferred from homology"/>
<dbReference type="eggNOG" id="COG1858">
    <property type="taxonomic scope" value="Bacteria"/>
</dbReference>
<feature type="signal peptide" evidence="17">
    <location>
        <begin position="1"/>
        <end position="26"/>
    </location>
</feature>
<feature type="domain" description="Cytochrome c" evidence="18">
    <location>
        <begin position="293"/>
        <end position="403"/>
    </location>
</feature>
<feature type="disulfide bond" description="Redox-active" evidence="15">
    <location>
        <begin position="87"/>
        <end position="93"/>
    </location>
</feature>
<dbReference type="CDD" id="cd02968">
    <property type="entry name" value="SCO"/>
    <property type="match status" value="1"/>
</dbReference>
<evidence type="ECO:0000256" key="6">
    <source>
        <dbReference type="ARBA" id="ARBA00022723"/>
    </source>
</evidence>
<reference evidence="19 20" key="1">
    <citation type="journal article" date="2004" name="PLoS Biol.">
        <title>Genomic insights into methanotrophy: the complete genome sequence of Methylococcus capsulatus (Bath).</title>
        <authorList>
            <person name="Ward N.L."/>
            <person name="Larsen O."/>
            <person name="Sakwa J."/>
            <person name="Bruseth L."/>
            <person name="Khouri H.M."/>
            <person name="Durkin A.S."/>
            <person name="Dimitrov G."/>
            <person name="Jiang L."/>
            <person name="Scanlan D."/>
            <person name="Kang K.H."/>
            <person name="Lewis M.R."/>
            <person name="Nelson K.E."/>
            <person name="Methe B.A."/>
            <person name="Wu M."/>
            <person name="Heidelberg J.F."/>
            <person name="Paulsen I.T."/>
            <person name="Fouts D.E."/>
            <person name="Ravel J."/>
            <person name="Tettelin H."/>
            <person name="Ren Q."/>
            <person name="Read T.D."/>
            <person name="DeBoy R.T."/>
            <person name="Seshadri R."/>
            <person name="Salzberg S.L."/>
            <person name="Jensen H.B."/>
            <person name="Birkeland N.K."/>
            <person name="Nelson W.C."/>
            <person name="Dodson R.J."/>
            <person name="Grindhaug S.H."/>
            <person name="Holt I.E."/>
            <person name="Eidhammer I."/>
            <person name="Jonasen I."/>
            <person name="Vanaken S."/>
            <person name="Utterback T.R."/>
            <person name="Feldblyum T.V."/>
            <person name="Fraser C.M."/>
            <person name="Lillehaug J.R."/>
            <person name="Eisen J.A."/>
        </authorList>
    </citation>
    <scope>NUCLEOTIDE SEQUENCE [LARGE SCALE GENOMIC DNA]</scope>
    <source>
        <strain evidence="20">ATCC 33009 / NCIMB 11132 / Bath</strain>
    </source>
</reference>
<dbReference type="Pfam" id="PF03150">
    <property type="entry name" value="CCP_MauG"/>
    <property type="match status" value="1"/>
</dbReference>
<evidence type="ECO:0000256" key="15">
    <source>
        <dbReference type="PIRSR" id="PIRSR603782-2"/>
    </source>
</evidence>
<dbReference type="PANTHER" id="PTHR30600">
    <property type="entry name" value="CYTOCHROME C PEROXIDASE-RELATED"/>
    <property type="match status" value="1"/>
</dbReference>
<evidence type="ECO:0000256" key="9">
    <source>
        <dbReference type="ARBA" id="ARBA00022982"/>
    </source>
</evidence>
<dbReference type="EMBL" id="AE017282">
    <property type="protein sequence ID" value="AAU90421.1"/>
    <property type="molecule type" value="Genomic_DNA"/>
</dbReference>
<dbReference type="PANTHER" id="PTHR30600:SF10">
    <property type="entry name" value="BLL6722 PROTEIN"/>
    <property type="match status" value="1"/>
</dbReference>
<comment type="similarity">
    <text evidence="3">Belongs to the SCO1/2 family.</text>
</comment>
<evidence type="ECO:0000256" key="5">
    <source>
        <dbReference type="ARBA" id="ARBA00022617"/>
    </source>
</evidence>
<evidence type="ECO:0000256" key="17">
    <source>
        <dbReference type="SAM" id="SignalP"/>
    </source>
</evidence>
<dbReference type="Proteomes" id="UP000006821">
    <property type="component" value="Chromosome"/>
</dbReference>
<keyword evidence="10" id="KW-0560">Oxidoreductase</keyword>
<dbReference type="InterPro" id="IPR051395">
    <property type="entry name" value="Cytochrome_c_Peroxidase/MauG"/>
</dbReference>
<organism evidence="19 20">
    <name type="scientific">Methylococcus capsulatus (strain ATCC 33009 / NCIMB 11132 / Bath)</name>
    <dbReference type="NCBI Taxonomy" id="243233"/>
    <lineage>
        <taxon>Bacteria</taxon>
        <taxon>Pseudomonadati</taxon>
        <taxon>Pseudomonadota</taxon>
        <taxon>Gammaproteobacteria</taxon>
        <taxon>Methylococcales</taxon>
        <taxon>Methylococcaceae</taxon>
        <taxon>Methylococcus</taxon>
    </lineage>
</organism>
<dbReference type="Gene3D" id="1.10.760.10">
    <property type="entry name" value="Cytochrome c-like domain"/>
    <property type="match status" value="2"/>
</dbReference>
<dbReference type="SUPFAM" id="SSF46626">
    <property type="entry name" value="Cytochrome c"/>
    <property type="match status" value="2"/>
</dbReference>
<keyword evidence="15" id="KW-1015">Disulfide bond</keyword>
<dbReference type="RefSeq" id="WP_010959680.1">
    <property type="nucleotide sequence ID" value="NC_002977.6"/>
</dbReference>
<feature type="binding site" evidence="14">
    <location>
        <position position="186"/>
    </location>
    <ligand>
        <name>Cu cation</name>
        <dbReference type="ChEBI" id="CHEBI:23378"/>
    </ligand>
</feature>
<comment type="subcellular location">
    <subcellularLocation>
        <location evidence="1">Periplasm</location>
    </subcellularLocation>
</comment>
<feature type="binding site" evidence="14">
    <location>
        <position position="87"/>
    </location>
    <ligand>
        <name>Cu cation</name>
        <dbReference type="ChEBI" id="CHEBI:23378"/>
    </ligand>
</feature>
<protein>
    <recommendedName>
        <fullName evidence="13">Methylamine utilization protein MauG</fullName>
    </recommendedName>
</protein>
<evidence type="ECO:0000256" key="10">
    <source>
        <dbReference type="ARBA" id="ARBA00023002"/>
    </source>
</evidence>
<dbReference type="Pfam" id="PF02630">
    <property type="entry name" value="SCO1-SenC"/>
    <property type="match status" value="1"/>
</dbReference>
<dbReference type="HOGENOM" id="CLU_410389_0_0_6"/>
<evidence type="ECO:0000256" key="16">
    <source>
        <dbReference type="PROSITE-ProRule" id="PRU00433"/>
    </source>
</evidence>
<keyword evidence="9" id="KW-0249">Electron transport</keyword>
<evidence type="ECO:0000256" key="1">
    <source>
        <dbReference type="ARBA" id="ARBA00004418"/>
    </source>
</evidence>
<keyword evidence="6 14" id="KW-0479">Metal-binding</keyword>
<keyword evidence="4" id="KW-0813">Transport</keyword>
<dbReference type="InterPro" id="IPR009056">
    <property type="entry name" value="Cyt_c-like_dom"/>
</dbReference>
<dbReference type="InterPro" id="IPR036909">
    <property type="entry name" value="Cyt_c-like_dom_sf"/>
</dbReference>
<evidence type="ECO:0000313" key="19">
    <source>
        <dbReference type="EMBL" id="AAU90421.1"/>
    </source>
</evidence>
<dbReference type="GO" id="GO:0042597">
    <property type="term" value="C:periplasmic space"/>
    <property type="evidence" value="ECO:0007669"/>
    <property type="project" value="UniProtKB-SubCell"/>
</dbReference>
<accession>Q60BZ4</accession>
<evidence type="ECO:0000313" key="20">
    <source>
        <dbReference type="Proteomes" id="UP000006821"/>
    </source>
</evidence>
<dbReference type="KEGG" id="mca:MCA0318"/>
<evidence type="ECO:0000259" key="18">
    <source>
        <dbReference type="PROSITE" id="PS51007"/>
    </source>
</evidence>
<name>Q60BZ4_METCA</name>
<dbReference type="GO" id="GO:0009055">
    <property type="term" value="F:electron transfer activity"/>
    <property type="evidence" value="ECO:0007669"/>
    <property type="project" value="InterPro"/>
</dbReference>
<evidence type="ECO:0000256" key="12">
    <source>
        <dbReference type="ARBA" id="ARBA00058991"/>
    </source>
</evidence>
<feature type="chain" id="PRO_5004265457" description="Methylamine utilization protein MauG" evidence="17">
    <location>
        <begin position="27"/>
        <end position="626"/>
    </location>
</feature>
<dbReference type="InterPro" id="IPR003782">
    <property type="entry name" value="SCO1/SenC"/>
</dbReference>
<dbReference type="GO" id="GO:0046872">
    <property type="term" value="F:metal ion binding"/>
    <property type="evidence" value="ECO:0007669"/>
    <property type="project" value="UniProtKB-KW"/>
</dbReference>
<feature type="domain" description="Cytochrome c" evidence="18">
    <location>
        <begin position="447"/>
        <end position="606"/>
    </location>
</feature>
<dbReference type="GeneID" id="88222659"/>
<dbReference type="PROSITE" id="PS51007">
    <property type="entry name" value="CYTC"/>
    <property type="match status" value="2"/>
</dbReference>
<dbReference type="GO" id="GO:0020037">
    <property type="term" value="F:heme binding"/>
    <property type="evidence" value="ECO:0007669"/>
    <property type="project" value="InterPro"/>
</dbReference>
<evidence type="ECO:0000256" key="4">
    <source>
        <dbReference type="ARBA" id="ARBA00022448"/>
    </source>
</evidence>
<keyword evidence="7 17" id="KW-0732">Signal</keyword>
<dbReference type="SUPFAM" id="SSF52833">
    <property type="entry name" value="Thioredoxin-like"/>
    <property type="match status" value="1"/>
</dbReference>
<keyword evidence="11 16" id="KW-0408">Iron</keyword>
<dbReference type="STRING" id="243233.MCA0318"/>
<dbReference type="FunFam" id="1.10.760.10:FF:000019">
    <property type="entry name" value="Di-heme cytochrome C peroxidase"/>
    <property type="match status" value="1"/>
</dbReference>
<sequence length="626" mass="68086">MNLVPLPCRLLACLLPALLSAAPVLAGGLAPGYRNLPFSAPEPGSYELPVLGTAADGVVLDSDGRPLRLHALYDGRIVLLGFIYSTCDDVNGCPLATVVFQKLRNALKSEPEPAGRLRLLTLSFDPEHDTPEAMRRYGEGFRDGGVDWHFLTTRSEAELQPILEAYGQSVQKEYDAAGRSTGKYSHLLRVFLIDGQKRIRNVYTVSVLHPDLVLADVKTLLQEVPVPVGGQAASPPLRAGDDKTGYASPAYETHALALDARRGRPADLFQRAQRPVLGLPKLPVPADDPLTPAKIALGRKLFYDRRLSLNQTFSCAMCHIPEQGFTSQEQATATGIEGRTVRRNAPTLYNVAYLTKLFHDGRESSLENQVWGPFLAANEMGNPSVGFVLDRIESLPDYRGLFEQAFGRGPGMETVGQALACYERVLVSGDSPFDRWRYGHESGALSEAARKGFELFTGKAGCAACHTVGDRHALFTDDALHNTGVGYRASMDKTPAARRVQVAPGVSFEVDAKTFAQVAEPVPGDLGRYEITQNPADRWKYRTPTLRNVALTAPYMHNGVFASLREVVEFYNRGGEPNENLDPLIRPLGLSAQEVDALVEFLSSLTGGDNQTLVSDAFAAPVGNGR</sequence>
<dbReference type="AlphaFoldDB" id="Q60BZ4"/>
<gene>
    <name evidence="19" type="ordered locus">MCA0318</name>
</gene>
<dbReference type="InterPro" id="IPR036249">
    <property type="entry name" value="Thioredoxin-like_sf"/>
</dbReference>
<dbReference type="Gene3D" id="3.40.30.10">
    <property type="entry name" value="Glutaredoxin"/>
    <property type="match status" value="1"/>
</dbReference>